<dbReference type="GO" id="GO:0005829">
    <property type="term" value="C:cytosol"/>
    <property type="evidence" value="ECO:0007669"/>
    <property type="project" value="TreeGrafter"/>
</dbReference>
<accession>A0A1A8XX96</accession>
<feature type="active site" description="For GATase activity" evidence="8">
    <location>
        <position position="2"/>
    </location>
</feature>
<keyword evidence="13" id="KW-1185">Reference proteome</keyword>
<evidence type="ECO:0000256" key="1">
    <source>
        <dbReference type="ARBA" id="ARBA00005187"/>
    </source>
</evidence>
<dbReference type="CDD" id="cd01991">
    <property type="entry name" value="Asn_synthase_B_C"/>
    <property type="match status" value="1"/>
</dbReference>
<feature type="domain" description="Glutamine amidotransferase type-2" evidence="11">
    <location>
        <begin position="2"/>
        <end position="218"/>
    </location>
</feature>
<evidence type="ECO:0000256" key="9">
    <source>
        <dbReference type="PIRSR" id="PIRSR001589-2"/>
    </source>
</evidence>
<evidence type="ECO:0000259" key="11">
    <source>
        <dbReference type="PROSITE" id="PS51278"/>
    </source>
</evidence>
<dbReference type="InterPro" id="IPR017932">
    <property type="entry name" value="GATase_2_dom"/>
</dbReference>
<keyword evidence="5 9" id="KW-0067">ATP-binding</keyword>
<proteinExistence type="inferred from homology"/>
<dbReference type="GO" id="GO:0004066">
    <property type="term" value="F:asparagine synthase (glutamine-hydrolyzing) activity"/>
    <property type="evidence" value="ECO:0007669"/>
    <property type="project" value="UniProtKB-EC"/>
</dbReference>
<comment type="pathway">
    <text evidence="1">Amino-acid biosynthesis; L-asparagine biosynthesis; L-asparagine from L-aspartate (L-Gln route): step 1/1.</text>
</comment>
<dbReference type="Proteomes" id="UP000199600">
    <property type="component" value="Unassembled WGS sequence"/>
</dbReference>
<dbReference type="SUPFAM" id="SSF56235">
    <property type="entry name" value="N-terminal nucleophile aminohydrolases (Ntn hydrolases)"/>
    <property type="match status" value="1"/>
</dbReference>
<gene>
    <name evidence="12" type="ORF">PROAA_320030</name>
</gene>
<protein>
    <recommendedName>
        <fullName evidence="3">asparagine synthase (glutamine-hydrolyzing)</fullName>
        <ecNumber evidence="3">6.3.5.4</ecNumber>
    </recommendedName>
</protein>
<dbReference type="InterPro" id="IPR033738">
    <property type="entry name" value="AsnB_N"/>
</dbReference>
<feature type="site" description="Important for beta-aspartyl-AMP intermediate formation" evidence="10">
    <location>
        <position position="377"/>
    </location>
</feature>
<dbReference type="PANTHER" id="PTHR43284">
    <property type="entry name" value="ASPARAGINE SYNTHETASE (GLUTAMINE-HYDROLYZING)"/>
    <property type="match status" value="1"/>
</dbReference>
<dbReference type="Pfam" id="PF13522">
    <property type="entry name" value="GATase_6"/>
    <property type="match status" value="1"/>
</dbReference>
<keyword evidence="6 8" id="KW-0315">Glutamine amidotransferase</keyword>
<dbReference type="Pfam" id="PF00733">
    <property type="entry name" value="Asn_synthase"/>
    <property type="match status" value="1"/>
</dbReference>
<dbReference type="Gene3D" id="3.60.20.10">
    <property type="entry name" value="Glutamine Phosphoribosylpyrophosphate, subunit 1, domain 1"/>
    <property type="match status" value="1"/>
</dbReference>
<comment type="catalytic activity">
    <reaction evidence="7">
        <text>L-aspartate + L-glutamine + ATP + H2O = L-asparagine + L-glutamate + AMP + diphosphate + H(+)</text>
        <dbReference type="Rhea" id="RHEA:12228"/>
        <dbReference type="ChEBI" id="CHEBI:15377"/>
        <dbReference type="ChEBI" id="CHEBI:15378"/>
        <dbReference type="ChEBI" id="CHEBI:29985"/>
        <dbReference type="ChEBI" id="CHEBI:29991"/>
        <dbReference type="ChEBI" id="CHEBI:30616"/>
        <dbReference type="ChEBI" id="CHEBI:33019"/>
        <dbReference type="ChEBI" id="CHEBI:58048"/>
        <dbReference type="ChEBI" id="CHEBI:58359"/>
        <dbReference type="ChEBI" id="CHEBI:456215"/>
        <dbReference type="EC" id="6.3.5.4"/>
    </reaction>
</comment>
<keyword evidence="8" id="KW-0061">Asparagine biosynthesis</keyword>
<feature type="binding site" evidence="9">
    <location>
        <begin position="375"/>
        <end position="376"/>
    </location>
    <ligand>
        <name>ATP</name>
        <dbReference type="ChEBI" id="CHEBI:30616"/>
    </ligand>
</feature>
<dbReference type="InterPro" id="IPR014729">
    <property type="entry name" value="Rossmann-like_a/b/a_fold"/>
</dbReference>
<name>A0A1A8XX96_9RHOO</name>
<evidence type="ECO:0000313" key="13">
    <source>
        <dbReference type="Proteomes" id="UP000199600"/>
    </source>
</evidence>
<dbReference type="InterPro" id="IPR001962">
    <property type="entry name" value="Asn_synthase"/>
</dbReference>
<dbReference type="CDD" id="cd00712">
    <property type="entry name" value="AsnB"/>
    <property type="match status" value="1"/>
</dbReference>
<sequence>MCGIAGLFPSDRPGCVESLARHARAMADAIVHRGPDDSGIWEDALSGIALAHRRLSILDLSSAGHQPMHSSGGRYVLVFNGEIYNHMELRARLADRQSWRGHSDTETLLAAFEVWGIDTTLRSITGMFSLALWDRLEHRLVLARDRLGEKPLYYGWLAGTFAFGSELKTLCAFPGWQGEIDRDAAANYMRYGYVPLPHSIYRGIRKLIPGTFVTISAETAPGTWPEPAAYWSARSVANVSELADLTDAEGVDQLESLLRQSVGRQMISDVPLGAFLSGGIDSSTVVALMQALSAKPVKTFSIGFAEGDYDEAKHAKAVAAHLGTEHTELYVTPADALAVIPRLPHIFDEPFGDSSGIPTYLVAQLARRHVAVSLSGDGGDELFGGYNRYSWGRSIWRHIGPLPVGLRRMIGRALTALPPEAWDGLAAPLRAVLGRHMRLPALGDKIHKLAGVIDVDSPAELYRRLVSQHRDSGSLIIGGGETAIWADAEAARCTRTDFSEQMMFHDIVGYLTDDILTKVDRAAMAVSLETRVPMLDHELIEFAWRLPLAMKIRDGQGKWLLRQVLYRYVPRSLMDRPKQGFGIPLDAWLRGPLREWAESLLAESRLRKEGFLQPELVRRKWQEHLSGRRNWQHWLWNVLMFQAWHEDVFR</sequence>
<dbReference type="EC" id="6.3.5.4" evidence="3"/>
<dbReference type="InterPro" id="IPR006426">
    <property type="entry name" value="Asn_synth_AEB"/>
</dbReference>
<evidence type="ECO:0000256" key="6">
    <source>
        <dbReference type="ARBA" id="ARBA00022962"/>
    </source>
</evidence>
<keyword evidence="8" id="KW-0028">Amino-acid biosynthesis</keyword>
<evidence type="ECO:0000256" key="3">
    <source>
        <dbReference type="ARBA" id="ARBA00012737"/>
    </source>
</evidence>
<dbReference type="GO" id="GO:0006529">
    <property type="term" value="P:asparagine biosynthetic process"/>
    <property type="evidence" value="ECO:0007669"/>
    <property type="project" value="UniProtKB-KW"/>
</dbReference>
<evidence type="ECO:0000256" key="8">
    <source>
        <dbReference type="PIRSR" id="PIRSR001589-1"/>
    </source>
</evidence>
<dbReference type="Gene3D" id="3.40.50.620">
    <property type="entry name" value="HUPs"/>
    <property type="match status" value="1"/>
</dbReference>
<dbReference type="SUPFAM" id="SSF52402">
    <property type="entry name" value="Adenine nucleotide alpha hydrolases-like"/>
    <property type="match status" value="1"/>
</dbReference>
<evidence type="ECO:0000313" key="12">
    <source>
        <dbReference type="EMBL" id="SBT09346.1"/>
    </source>
</evidence>
<evidence type="ECO:0000256" key="7">
    <source>
        <dbReference type="ARBA" id="ARBA00048741"/>
    </source>
</evidence>
<dbReference type="AlphaFoldDB" id="A0A1A8XX96"/>
<dbReference type="PANTHER" id="PTHR43284:SF1">
    <property type="entry name" value="ASPARAGINE SYNTHETASE"/>
    <property type="match status" value="1"/>
</dbReference>
<evidence type="ECO:0000256" key="2">
    <source>
        <dbReference type="ARBA" id="ARBA00005752"/>
    </source>
</evidence>
<reference evidence="12 13" key="1">
    <citation type="submission" date="2016-06" db="EMBL/GenBank/DDBJ databases">
        <authorList>
            <person name="Kjaerup R.B."/>
            <person name="Dalgaard T.S."/>
            <person name="Juul-Madsen H.R."/>
        </authorList>
    </citation>
    <scope>NUCLEOTIDE SEQUENCE [LARGE SCALE GENOMIC DNA]</scope>
    <source>
        <strain evidence="12">2</strain>
    </source>
</reference>
<dbReference type="PIRSF" id="PIRSF001589">
    <property type="entry name" value="Asn_synthetase_glu-h"/>
    <property type="match status" value="1"/>
</dbReference>
<evidence type="ECO:0000256" key="10">
    <source>
        <dbReference type="PIRSR" id="PIRSR001589-3"/>
    </source>
</evidence>
<keyword evidence="4 9" id="KW-0547">Nucleotide-binding</keyword>
<dbReference type="EMBL" id="FLQY01000246">
    <property type="protein sequence ID" value="SBT09346.1"/>
    <property type="molecule type" value="Genomic_DNA"/>
</dbReference>
<dbReference type="InterPro" id="IPR051786">
    <property type="entry name" value="ASN_synthetase/amidase"/>
</dbReference>
<dbReference type="GO" id="GO:0005524">
    <property type="term" value="F:ATP binding"/>
    <property type="evidence" value="ECO:0007669"/>
    <property type="project" value="UniProtKB-KW"/>
</dbReference>
<keyword evidence="12" id="KW-0436">Ligase</keyword>
<dbReference type="NCBIfam" id="TIGR01536">
    <property type="entry name" value="asn_synth_AEB"/>
    <property type="match status" value="1"/>
</dbReference>
<evidence type="ECO:0000256" key="5">
    <source>
        <dbReference type="ARBA" id="ARBA00022840"/>
    </source>
</evidence>
<evidence type="ECO:0000256" key="4">
    <source>
        <dbReference type="ARBA" id="ARBA00022741"/>
    </source>
</evidence>
<comment type="similarity">
    <text evidence="2">Belongs to the asparagine synthetase family.</text>
</comment>
<organism evidence="12 13">
    <name type="scientific">Candidatus Propionivibrio aalborgensis</name>
    <dbReference type="NCBI Taxonomy" id="1860101"/>
    <lineage>
        <taxon>Bacteria</taxon>
        <taxon>Pseudomonadati</taxon>
        <taxon>Pseudomonadota</taxon>
        <taxon>Betaproteobacteria</taxon>
        <taxon>Rhodocyclales</taxon>
        <taxon>Rhodocyclaceae</taxon>
        <taxon>Propionivibrio</taxon>
    </lineage>
</organism>
<feature type="binding site" evidence="9">
    <location>
        <position position="104"/>
    </location>
    <ligand>
        <name>L-glutamine</name>
        <dbReference type="ChEBI" id="CHEBI:58359"/>
    </ligand>
</feature>
<dbReference type="PROSITE" id="PS51278">
    <property type="entry name" value="GATASE_TYPE_2"/>
    <property type="match status" value="1"/>
</dbReference>
<feature type="binding site" evidence="9">
    <location>
        <position position="302"/>
    </location>
    <ligand>
        <name>ATP</name>
        <dbReference type="ChEBI" id="CHEBI:30616"/>
    </ligand>
</feature>
<dbReference type="InterPro" id="IPR029055">
    <property type="entry name" value="Ntn_hydrolases_N"/>
</dbReference>